<sequence length="108" mass="11777">MEPKEIMKMFSDKLPQVQGAFANMMKNISESSTLDARTRELVMVALLTSQKSPFGVKAHGRRALDAGASIEDIISVMSQAIPIAGIGAIMDCLPVVYELEECNECRNS</sequence>
<dbReference type="RefSeq" id="WP_077837150.1">
    <property type="nucleotide sequence ID" value="NZ_JABTAE010000001.1"/>
</dbReference>
<evidence type="ECO:0000313" key="2">
    <source>
        <dbReference type="EMBL" id="OOM65856.1"/>
    </source>
</evidence>
<proteinExistence type="predicted"/>
<name>A0A1S8SJY6_CLOBE</name>
<gene>
    <name evidence="2" type="ORF">CLBCK_02320</name>
</gene>
<dbReference type="PANTHER" id="PTHR33930">
    <property type="entry name" value="ALKYL HYDROPEROXIDE REDUCTASE AHPD"/>
    <property type="match status" value="1"/>
</dbReference>
<dbReference type="EMBL" id="LZZI01000003">
    <property type="protein sequence ID" value="OOM65856.1"/>
    <property type="molecule type" value="Genomic_DNA"/>
</dbReference>
<protein>
    <submittedName>
        <fullName evidence="2">Carboxymuconolactone decarboxylase family protein</fullName>
    </submittedName>
</protein>
<dbReference type="Pfam" id="PF02627">
    <property type="entry name" value="CMD"/>
    <property type="match status" value="1"/>
</dbReference>
<dbReference type="GO" id="GO:0051920">
    <property type="term" value="F:peroxiredoxin activity"/>
    <property type="evidence" value="ECO:0007669"/>
    <property type="project" value="InterPro"/>
</dbReference>
<dbReference type="SUPFAM" id="SSF69118">
    <property type="entry name" value="AhpD-like"/>
    <property type="match status" value="1"/>
</dbReference>
<dbReference type="Gene3D" id="1.20.1290.10">
    <property type="entry name" value="AhpD-like"/>
    <property type="match status" value="1"/>
</dbReference>
<dbReference type="InterPro" id="IPR029032">
    <property type="entry name" value="AhpD-like"/>
</dbReference>
<feature type="domain" description="Carboxymuconolactone decarboxylase-like" evidence="1">
    <location>
        <begin position="15"/>
        <end position="96"/>
    </location>
</feature>
<accession>A0A1S8SJY6</accession>
<reference evidence="2 3" key="1">
    <citation type="submission" date="2016-05" db="EMBL/GenBank/DDBJ databases">
        <title>Microbial solvent formation.</title>
        <authorList>
            <person name="Poehlein A."/>
            <person name="Montoya Solano J.D."/>
            <person name="Flitsch S."/>
            <person name="Krabben P."/>
            <person name="Duerre P."/>
            <person name="Daniel R."/>
        </authorList>
    </citation>
    <scope>NUCLEOTIDE SEQUENCE [LARGE SCALE GENOMIC DNA]</scope>
    <source>
        <strain evidence="2 3">DSM 53</strain>
    </source>
</reference>
<evidence type="ECO:0000313" key="3">
    <source>
        <dbReference type="Proteomes" id="UP000190973"/>
    </source>
</evidence>
<comment type="caution">
    <text evidence="2">The sequence shown here is derived from an EMBL/GenBank/DDBJ whole genome shotgun (WGS) entry which is preliminary data.</text>
</comment>
<dbReference type="AlphaFoldDB" id="A0A1S8SJY6"/>
<dbReference type="Proteomes" id="UP000190973">
    <property type="component" value="Unassembled WGS sequence"/>
</dbReference>
<dbReference type="InterPro" id="IPR003779">
    <property type="entry name" value="CMD-like"/>
</dbReference>
<evidence type="ECO:0000259" key="1">
    <source>
        <dbReference type="Pfam" id="PF02627"/>
    </source>
</evidence>
<organism evidence="2 3">
    <name type="scientific">Clostridium beijerinckii</name>
    <name type="common">Clostridium MP</name>
    <dbReference type="NCBI Taxonomy" id="1520"/>
    <lineage>
        <taxon>Bacteria</taxon>
        <taxon>Bacillati</taxon>
        <taxon>Bacillota</taxon>
        <taxon>Clostridia</taxon>
        <taxon>Eubacteriales</taxon>
        <taxon>Clostridiaceae</taxon>
        <taxon>Clostridium</taxon>
    </lineage>
</organism>
<dbReference type="PANTHER" id="PTHR33930:SF2">
    <property type="entry name" value="BLR3452 PROTEIN"/>
    <property type="match status" value="1"/>
</dbReference>